<dbReference type="InterPro" id="IPR027417">
    <property type="entry name" value="P-loop_NTPase"/>
</dbReference>
<name>A0A8J4ECE4_9ACTN</name>
<evidence type="ECO:0000256" key="3">
    <source>
        <dbReference type="ARBA" id="ARBA00022989"/>
    </source>
</evidence>
<evidence type="ECO:0000313" key="8">
    <source>
        <dbReference type="Proteomes" id="UP000635606"/>
    </source>
</evidence>
<sequence>MGSVGGFFLSWWVLSLAGLSPDVALSLAAVVMAVIGAPMSAWASRADEDINSRAPSPDTGADADVVVVGEVPAQAPGFVSRADILDEVDKAIVSATGPRVVSLVGPPGAGKTQLAAAWLRSQVRTRVSVVAWIVAETEATLLDGLAAVAERVGAAPGETAVTVRAAAARRWIESTGRSVALVFDNVVDVDVVRRWLPAVGGATAVITGVRRAARDLGSLVEVGPFPVSTAVGFLAERTGLDDRSGAAAVAAELGALPLAMSQAAAVIRVEGWSYATYLDRLRSVSLDRLLRRVDGDSYERGAAEAILLSIATITDGGPDREAVDRVLTLLSMLPAGCPRDRLERACAALSVVTDGGTAVAPDQVARALARATAISLITLPRGGRLVQMHRLVQRVIRDRVHVNGGIDAYRQAVDYVDPDWVQRRTLILLTAVQIPNGVGVALGTLGGPLLGWAVGGPVVAGLTISCSLAGGALSALPATWLMRRYGRRPALVANHLAGALGGCLMFAAAHLTSVTLLLVGGTLFGAGTAANLQSRYAAVDLARPHVRGRTLSIVVWSTTIGAIVGPSLFPFIDRIGRLAGAPAYASGFVGSATMFTASAAAVWWLMRPDPLLIARAENARQSTAQSVPIYPQPAAVAGADLRAAARIVLTDIDARAGTATVMLAHAAMIAVMIFGAIHVLEGHHAPPALTGVGVMVGLHVAAMYALSPVMGVLVDHVGRRPTIAGGIALIAGGCLGIAIASPSLPVTTLGLVSIGFGWSACMVAGSTLLSESAGPADRPAVQGFCDIAMGVAGGLAAICSGVVVTFFGTAALGVAGAALMTALVAVSFSHRARVPLP</sequence>
<comment type="caution">
    <text evidence="7">The sequence shown here is derived from an EMBL/GenBank/DDBJ whole genome shotgun (WGS) entry which is preliminary data.</text>
</comment>
<feature type="transmembrane region" description="Helical" evidence="5">
    <location>
        <begin position="458"/>
        <end position="478"/>
    </location>
</feature>
<keyword evidence="2 5" id="KW-0812">Transmembrane</keyword>
<feature type="transmembrane region" description="Helical" evidence="5">
    <location>
        <begin position="584"/>
        <end position="605"/>
    </location>
</feature>
<keyword evidence="3 5" id="KW-1133">Transmembrane helix</keyword>
<dbReference type="InterPro" id="IPR005829">
    <property type="entry name" value="Sugar_transporter_CS"/>
</dbReference>
<evidence type="ECO:0000256" key="1">
    <source>
        <dbReference type="ARBA" id="ARBA00004651"/>
    </source>
</evidence>
<comment type="subcellular location">
    <subcellularLocation>
        <location evidence="1">Cell membrane</location>
        <topology evidence="1">Multi-pass membrane protein</topology>
    </subcellularLocation>
</comment>
<dbReference type="GO" id="GO:0005886">
    <property type="term" value="C:plasma membrane"/>
    <property type="evidence" value="ECO:0007669"/>
    <property type="project" value="UniProtKB-SubCell"/>
</dbReference>
<dbReference type="PANTHER" id="PTHR23534">
    <property type="entry name" value="MFS PERMEASE"/>
    <property type="match status" value="1"/>
</dbReference>
<dbReference type="PANTHER" id="PTHR23534:SF1">
    <property type="entry name" value="MAJOR FACILITATOR SUPERFAMILY PROTEIN"/>
    <property type="match status" value="1"/>
</dbReference>
<dbReference type="Proteomes" id="UP000635606">
    <property type="component" value="Unassembled WGS sequence"/>
</dbReference>
<dbReference type="SUPFAM" id="SSF52540">
    <property type="entry name" value="P-loop containing nucleoside triphosphate hydrolases"/>
    <property type="match status" value="1"/>
</dbReference>
<feature type="transmembrane region" description="Helical" evidence="5">
    <location>
        <begin position="490"/>
        <end position="508"/>
    </location>
</feature>
<feature type="transmembrane region" description="Helical" evidence="5">
    <location>
        <begin position="721"/>
        <end position="740"/>
    </location>
</feature>
<dbReference type="InterPro" id="IPR036259">
    <property type="entry name" value="MFS_trans_sf"/>
</dbReference>
<feature type="transmembrane region" description="Helical" evidence="5">
    <location>
        <begin position="810"/>
        <end position="828"/>
    </location>
</feature>
<feature type="transmembrane region" description="Helical" evidence="5">
    <location>
        <begin position="781"/>
        <end position="804"/>
    </location>
</feature>
<dbReference type="Pfam" id="PF00931">
    <property type="entry name" value="NB-ARC"/>
    <property type="match status" value="1"/>
</dbReference>
<feature type="transmembrane region" description="Helical" evidence="5">
    <location>
        <begin position="656"/>
        <end position="680"/>
    </location>
</feature>
<evidence type="ECO:0000313" key="7">
    <source>
        <dbReference type="EMBL" id="GIJ70405.1"/>
    </source>
</evidence>
<keyword evidence="8" id="KW-1185">Reference proteome</keyword>
<protein>
    <recommendedName>
        <fullName evidence="6">Major facilitator superfamily (MFS) profile domain-containing protein</fullName>
    </recommendedName>
</protein>
<dbReference type="SUPFAM" id="SSF103473">
    <property type="entry name" value="MFS general substrate transporter"/>
    <property type="match status" value="1"/>
</dbReference>
<feature type="transmembrane region" description="Helical" evidence="5">
    <location>
        <begin position="514"/>
        <end position="532"/>
    </location>
</feature>
<feature type="transmembrane region" description="Helical" evidence="5">
    <location>
        <begin position="692"/>
        <end position="714"/>
    </location>
</feature>
<dbReference type="EMBL" id="BOPH01000079">
    <property type="protein sequence ID" value="GIJ70405.1"/>
    <property type="molecule type" value="Genomic_DNA"/>
</dbReference>
<dbReference type="Pfam" id="PF07690">
    <property type="entry name" value="MFS_1"/>
    <property type="match status" value="2"/>
</dbReference>
<dbReference type="InterPro" id="IPR002182">
    <property type="entry name" value="NB-ARC"/>
</dbReference>
<dbReference type="Gene3D" id="3.40.50.300">
    <property type="entry name" value="P-loop containing nucleotide triphosphate hydrolases"/>
    <property type="match status" value="1"/>
</dbReference>
<gene>
    <name evidence="7" type="ORF">Voc01_053220</name>
</gene>
<dbReference type="PROSITE" id="PS00216">
    <property type="entry name" value="SUGAR_TRANSPORT_1"/>
    <property type="match status" value="1"/>
</dbReference>
<evidence type="ECO:0000256" key="4">
    <source>
        <dbReference type="ARBA" id="ARBA00023136"/>
    </source>
</evidence>
<dbReference type="AlphaFoldDB" id="A0A8J4ECE4"/>
<evidence type="ECO:0000256" key="5">
    <source>
        <dbReference type="SAM" id="Phobius"/>
    </source>
</evidence>
<feature type="transmembrane region" description="Helical" evidence="5">
    <location>
        <begin position="746"/>
        <end position="769"/>
    </location>
</feature>
<evidence type="ECO:0000256" key="2">
    <source>
        <dbReference type="ARBA" id="ARBA00022692"/>
    </source>
</evidence>
<dbReference type="InterPro" id="IPR020846">
    <property type="entry name" value="MFS_dom"/>
</dbReference>
<feature type="transmembrane region" description="Helical" evidence="5">
    <location>
        <begin position="553"/>
        <end position="572"/>
    </location>
</feature>
<dbReference type="PROSITE" id="PS50850">
    <property type="entry name" value="MFS"/>
    <property type="match status" value="1"/>
</dbReference>
<proteinExistence type="predicted"/>
<dbReference type="GO" id="GO:0022857">
    <property type="term" value="F:transmembrane transporter activity"/>
    <property type="evidence" value="ECO:0007669"/>
    <property type="project" value="InterPro"/>
</dbReference>
<dbReference type="InterPro" id="IPR011701">
    <property type="entry name" value="MFS"/>
</dbReference>
<organism evidence="7 8">
    <name type="scientific">Virgisporangium ochraceum</name>
    <dbReference type="NCBI Taxonomy" id="65505"/>
    <lineage>
        <taxon>Bacteria</taxon>
        <taxon>Bacillati</taxon>
        <taxon>Actinomycetota</taxon>
        <taxon>Actinomycetes</taxon>
        <taxon>Micromonosporales</taxon>
        <taxon>Micromonosporaceae</taxon>
        <taxon>Virgisporangium</taxon>
    </lineage>
</organism>
<dbReference type="RefSeq" id="WP_203930304.1">
    <property type="nucleotide sequence ID" value="NZ_BOPH01000079.1"/>
</dbReference>
<feature type="domain" description="Major facilitator superfamily (MFS) profile" evidence="6">
    <location>
        <begin position="425"/>
        <end position="833"/>
    </location>
</feature>
<keyword evidence="4 5" id="KW-0472">Membrane</keyword>
<evidence type="ECO:0000259" key="6">
    <source>
        <dbReference type="PROSITE" id="PS50850"/>
    </source>
</evidence>
<reference evidence="7" key="1">
    <citation type="submission" date="2021-01" db="EMBL/GenBank/DDBJ databases">
        <title>Whole genome shotgun sequence of Virgisporangium ochraceum NBRC 16418.</title>
        <authorList>
            <person name="Komaki H."/>
            <person name="Tamura T."/>
        </authorList>
    </citation>
    <scope>NUCLEOTIDE SEQUENCE</scope>
    <source>
        <strain evidence="7">NBRC 16418</strain>
    </source>
</reference>
<dbReference type="Gene3D" id="1.20.1250.20">
    <property type="entry name" value="MFS general substrate transporter like domains"/>
    <property type="match status" value="1"/>
</dbReference>
<accession>A0A8J4ECE4</accession>